<dbReference type="Pfam" id="PF02635">
    <property type="entry name" value="DsrE"/>
    <property type="match status" value="1"/>
</dbReference>
<dbReference type="Gene3D" id="3.40.1260.10">
    <property type="entry name" value="DsrEFH-like"/>
    <property type="match status" value="1"/>
</dbReference>
<gene>
    <name evidence="1" type="ORF">UBAL3_92050060</name>
</gene>
<evidence type="ECO:0000313" key="1">
    <source>
        <dbReference type="EMBL" id="EES52689.1"/>
    </source>
</evidence>
<name>C6HXD7_9BACT</name>
<dbReference type="AlphaFoldDB" id="C6HXD7"/>
<proteinExistence type="predicted"/>
<accession>C6HXD7</accession>
<keyword evidence="2" id="KW-1185">Reference proteome</keyword>
<dbReference type="EMBL" id="GG693873">
    <property type="protein sequence ID" value="EES52689.1"/>
    <property type="molecule type" value="Genomic_DNA"/>
</dbReference>
<protein>
    <submittedName>
        <fullName evidence="1">Uncharacterized protein</fullName>
    </submittedName>
</protein>
<dbReference type="InterPro" id="IPR003787">
    <property type="entry name" value="Sulphur_relay_DsrE/F-like"/>
</dbReference>
<dbReference type="InterPro" id="IPR027396">
    <property type="entry name" value="DsrEFH-like"/>
</dbReference>
<organism evidence="1 2">
    <name type="scientific">Leptospirillum ferrodiazotrophum</name>
    <dbReference type="NCBI Taxonomy" id="412449"/>
    <lineage>
        <taxon>Bacteria</taxon>
        <taxon>Pseudomonadati</taxon>
        <taxon>Nitrospirota</taxon>
        <taxon>Nitrospiria</taxon>
        <taxon>Nitrospirales</taxon>
        <taxon>Nitrospiraceae</taxon>
        <taxon>Leptospirillum</taxon>
    </lineage>
</organism>
<dbReference type="SUPFAM" id="SSF75169">
    <property type="entry name" value="DsrEFH-like"/>
    <property type="match status" value="1"/>
</dbReference>
<evidence type="ECO:0000313" key="2">
    <source>
        <dbReference type="Proteomes" id="UP000009374"/>
    </source>
</evidence>
<reference evidence="1 2" key="1">
    <citation type="journal article" date="2009" name="Appl. Environ. Microbiol.">
        <title>Community genomic and proteomic analyses of chemoautotrophic iron-oxidizing "Leptospirillum rubarum" (Group II) and "Leptospirillum ferrodiazotrophum" (Group III) bacteria in acid mine drainage biofilms.</title>
        <authorList>
            <person name="Goltsman D.S."/>
            <person name="Denef V.J."/>
            <person name="Singer S.W."/>
            <person name="VerBerkmoes N.C."/>
            <person name="Lefsrud M."/>
            <person name="Mueller R.S."/>
            <person name="Dick G.J."/>
            <person name="Sun C.L."/>
            <person name="Wheeler K.E."/>
            <person name="Zemla A."/>
            <person name="Baker B.J."/>
            <person name="Hauser L."/>
            <person name="Land M."/>
            <person name="Shah M.B."/>
            <person name="Thelen M.P."/>
            <person name="Hettich R.L."/>
            <person name="Banfield J.F."/>
        </authorList>
    </citation>
    <scope>NUCLEOTIDE SEQUENCE [LARGE SCALE GENOMIC DNA]</scope>
</reference>
<dbReference type="Proteomes" id="UP000009374">
    <property type="component" value="Unassembled WGS sequence"/>
</dbReference>
<sequence>MITPKHVLFIYSASPTAHLRFFEGLRMALGFSVSHRPVTLLLLGEGVRVLLPLNPRLLGLPGEIAEVIPLLRELGVRVCAESEALDAFFLDRPFPDYVVPVSAAEVPGLLSEAEIVLPFLRRPE</sequence>